<dbReference type="GO" id="GO:0030976">
    <property type="term" value="F:thiamine pyrophosphate binding"/>
    <property type="evidence" value="ECO:0007669"/>
    <property type="project" value="InterPro"/>
</dbReference>
<protein>
    <submittedName>
        <fullName evidence="7">Thiamine pyrophosphate-requiring protein</fullName>
    </submittedName>
</protein>
<dbReference type="Gene3D" id="3.40.50.1220">
    <property type="entry name" value="TPP-binding domain"/>
    <property type="match status" value="1"/>
</dbReference>
<evidence type="ECO:0000256" key="3">
    <source>
        <dbReference type="RuleBase" id="RU362132"/>
    </source>
</evidence>
<comment type="caution">
    <text evidence="7">The sequence shown here is derived from an EMBL/GenBank/DDBJ whole genome shotgun (WGS) entry which is preliminary data.</text>
</comment>
<dbReference type="AlphaFoldDB" id="A0A7Y6VAJ6"/>
<accession>A0A7Y6VAJ6</accession>
<dbReference type="InterPro" id="IPR029035">
    <property type="entry name" value="DHS-like_NAD/FAD-binding_dom"/>
</dbReference>
<dbReference type="Pfam" id="PF02775">
    <property type="entry name" value="TPP_enzyme_C"/>
    <property type="match status" value="1"/>
</dbReference>
<comment type="similarity">
    <text evidence="1 3">Belongs to the TPP enzyme family.</text>
</comment>
<name>A0A7Y6VAJ6_9GAMM</name>
<dbReference type="SUPFAM" id="SSF52518">
    <property type="entry name" value="Thiamin diphosphate-binding fold (THDP-binding)"/>
    <property type="match status" value="2"/>
</dbReference>
<keyword evidence="2 3" id="KW-0786">Thiamine pyrophosphate</keyword>
<dbReference type="PANTHER" id="PTHR42981">
    <property type="entry name" value="PYRUVATE DEHYDROGENASE [UBIQUINONE]"/>
    <property type="match status" value="1"/>
</dbReference>
<evidence type="ECO:0000313" key="8">
    <source>
        <dbReference type="Proteomes" id="UP000589984"/>
    </source>
</evidence>
<evidence type="ECO:0000256" key="2">
    <source>
        <dbReference type="ARBA" id="ARBA00023052"/>
    </source>
</evidence>
<evidence type="ECO:0000313" key="7">
    <source>
        <dbReference type="EMBL" id="NVF16559.1"/>
    </source>
</evidence>
<dbReference type="SUPFAM" id="SSF52467">
    <property type="entry name" value="DHS-like NAD/FAD-binding domain"/>
    <property type="match status" value="1"/>
</dbReference>
<dbReference type="PROSITE" id="PS00187">
    <property type="entry name" value="TPP_ENZYMES"/>
    <property type="match status" value="1"/>
</dbReference>
<dbReference type="EMBL" id="JABWCV010000046">
    <property type="protein sequence ID" value="NVF16559.1"/>
    <property type="molecule type" value="Genomic_DNA"/>
</dbReference>
<reference evidence="7 8" key="1">
    <citation type="submission" date="2020-06" db="EMBL/GenBank/DDBJ databases">
        <title>Halomonas sp. QX-1 draft genome sequence.</title>
        <authorList>
            <person name="Qiu X."/>
        </authorList>
    </citation>
    <scope>NUCLEOTIDE SEQUENCE [LARGE SCALE GENOMIC DNA]</scope>
    <source>
        <strain evidence="7 8">QX-1</strain>
    </source>
</reference>
<feature type="domain" description="Thiamine pyrophosphate enzyme TPP-binding" evidence="5">
    <location>
        <begin position="389"/>
        <end position="544"/>
    </location>
</feature>
<dbReference type="Pfam" id="PF02776">
    <property type="entry name" value="TPP_enzyme_N"/>
    <property type="match status" value="1"/>
</dbReference>
<dbReference type="RefSeq" id="WP_176305049.1">
    <property type="nucleotide sequence ID" value="NZ_JABWCV010000046.1"/>
</dbReference>
<evidence type="ECO:0000259" key="6">
    <source>
        <dbReference type="Pfam" id="PF02776"/>
    </source>
</evidence>
<feature type="domain" description="Thiamine pyrophosphate enzyme central" evidence="4">
    <location>
        <begin position="199"/>
        <end position="329"/>
    </location>
</feature>
<dbReference type="InterPro" id="IPR011766">
    <property type="entry name" value="TPP_enzyme_TPP-bd"/>
</dbReference>
<organism evidence="7 8">
    <name type="scientific">Vreelandella maris</name>
    <dbReference type="NCBI Taxonomy" id="2729617"/>
    <lineage>
        <taxon>Bacteria</taxon>
        <taxon>Pseudomonadati</taxon>
        <taxon>Pseudomonadota</taxon>
        <taxon>Gammaproteobacteria</taxon>
        <taxon>Oceanospirillales</taxon>
        <taxon>Halomonadaceae</taxon>
        <taxon>Vreelandella</taxon>
    </lineage>
</organism>
<dbReference type="InterPro" id="IPR029061">
    <property type="entry name" value="THDP-binding"/>
</dbReference>
<dbReference type="Proteomes" id="UP000589984">
    <property type="component" value="Unassembled WGS sequence"/>
</dbReference>
<dbReference type="Pfam" id="PF00205">
    <property type="entry name" value="TPP_enzyme_M"/>
    <property type="match status" value="1"/>
</dbReference>
<dbReference type="InterPro" id="IPR000399">
    <property type="entry name" value="TPP-bd_CS"/>
</dbReference>
<keyword evidence="8" id="KW-1185">Reference proteome</keyword>
<evidence type="ECO:0000259" key="5">
    <source>
        <dbReference type="Pfam" id="PF02775"/>
    </source>
</evidence>
<gene>
    <name evidence="7" type="ORF">HUO07_20790</name>
</gene>
<proteinExistence type="inferred from homology"/>
<dbReference type="InterPro" id="IPR012000">
    <property type="entry name" value="Thiamin_PyroP_enz_cen_dom"/>
</dbReference>
<feature type="domain" description="Thiamine pyrophosphate enzyme N-terminal TPP-binding" evidence="6">
    <location>
        <begin position="4"/>
        <end position="120"/>
    </location>
</feature>
<dbReference type="CDD" id="cd07039">
    <property type="entry name" value="TPP_PYR_POX"/>
    <property type="match status" value="1"/>
</dbReference>
<dbReference type="InterPro" id="IPR012001">
    <property type="entry name" value="Thiamin_PyroP_enz_TPP-bd_dom"/>
</dbReference>
<dbReference type="NCBIfam" id="NF006129">
    <property type="entry name" value="PRK08273.1"/>
    <property type="match status" value="1"/>
</dbReference>
<sequence length="601" mass="65429">MTQEVSDFIIDRLKQWKVSHIFGYSGDGNNGLMGALNRADDSITFVQPRHEEMAAFMACGYAKYTGEVGVCMATSGPGAIHLLNGLYDAKKDHVPVVAIVGQQARTALGGEYQQEVDLVSLFKDVAGDFVHLATSPGQVRHLIDRAMRIAAGERTVTAIVVPNDLQSQKAVETPAHAHGTVHSGVGYTSAAVMPDEQSLAHAADVLNAGKRVAILIGAGARGAEKEVEEVANLLGAGVAKALLGRDVLPDDLPYVTGSIGLLGTNPSWTLMSECDTLLMIGSSFPYSEFLPQEGQASGVQIDIEPRMLSMRYPMDVNLTGDTRSTLQALIPLLKHKSDRDWRQAIEAAVAEWWELLRERAMSDANPINPQRVFWEASPRLPDRCLLSCDSGSATNWYARDLKFRTGMRGSVSGGLATMGNAVPYAIAAKFAYPERVSIAFVGDGAMQMSGNAELLTIGKYWRRWEDPRLIVIVLNNRDLNQVTWEMRVQDGDPKYEASQDLPAFSYAQYAELVGLKGIEVTDPEQIGSAWDQAIANNCPTVIDFHTDPDIPPIPPHISKQQAKAYMSAMLHGDPDALETVKASLKQFSKSFIAKAPRLGRH</sequence>
<dbReference type="PANTHER" id="PTHR42981:SF2">
    <property type="entry name" value="PYRUVATE DEHYDROGENASE [UBIQUINONE]"/>
    <property type="match status" value="1"/>
</dbReference>
<dbReference type="CDD" id="cd02014">
    <property type="entry name" value="TPP_POX"/>
    <property type="match status" value="1"/>
</dbReference>
<evidence type="ECO:0000259" key="4">
    <source>
        <dbReference type="Pfam" id="PF00205"/>
    </source>
</evidence>
<evidence type="ECO:0000256" key="1">
    <source>
        <dbReference type="ARBA" id="ARBA00007812"/>
    </source>
</evidence>
<dbReference type="GO" id="GO:0019752">
    <property type="term" value="P:carboxylic acid metabolic process"/>
    <property type="evidence" value="ECO:0007669"/>
    <property type="project" value="UniProtKB-ARBA"/>
</dbReference>
<dbReference type="InterPro" id="IPR047212">
    <property type="entry name" value="TPP_POXB-like"/>
</dbReference>
<dbReference type="InterPro" id="IPR047210">
    <property type="entry name" value="TPP_PYR_POXB-like"/>
</dbReference>
<dbReference type="Gene3D" id="3.40.50.970">
    <property type="match status" value="2"/>
</dbReference>
<dbReference type="GO" id="GO:0003824">
    <property type="term" value="F:catalytic activity"/>
    <property type="evidence" value="ECO:0007669"/>
    <property type="project" value="InterPro"/>
</dbReference>
<dbReference type="GO" id="GO:0000287">
    <property type="term" value="F:magnesium ion binding"/>
    <property type="evidence" value="ECO:0007669"/>
    <property type="project" value="InterPro"/>
</dbReference>
<dbReference type="InterPro" id="IPR047211">
    <property type="entry name" value="POXB-like"/>
</dbReference>